<dbReference type="OrthoDB" id="9032474at2"/>
<proteinExistence type="predicted"/>
<evidence type="ECO:0000313" key="1">
    <source>
        <dbReference type="EMBL" id="TCJ95964.1"/>
    </source>
</evidence>
<dbReference type="InterPro" id="IPR009734">
    <property type="entry name" value="Myoviridae_GpU"/>
</dbReference>
<sequence length="312" mass="34080">MYCLLGNIAFEPIDLTEFSETHGANFAEHQVLEGKPRLQAMGEQLIELSFALRLHYKIGGVESRYQALLKAQSQQQALALIWGRGKYKGNFVITSITSTTLYTDARGNALCRELKIQLKEFVGDPQQSLLGEALNLGGKSLLGSILPESVTNALSEVKSAVNKGVEIYQQGKRLVNEAQNTLAIAKQMVNDPSLALAYLPSALNSLGGALGGFGEVTGMGGIFEGIAEVLPAVSGFVQEVGEIYSDVSQVYQEVNQVVSSAKQDWHRLFDSTETHFNQINHRFEVIAPKVAEMTAWIVIRADEEDDDTTNLT</sequence>
<dbReference type="EMBL" id="SMFT01000005">
    <property type="protein sequence ID" value="TCJ95964.1"/>
    <property type="molecule type" value="Genomic_DNA"/>
</dbReference>
<organism evidence="1 2">
    <name type="scientific">Volucribacter psittacicida</name>
    <dbReference type="NCBI Taxonomy" id="203482"/>
    <lineage>
        <taxon>Bacteria</taxon>
        <taxon>Pseudomonadati</taxon>
        <taxon>Pseudomonadota</taxon>
        <taxon>Gammaproteobacteria</taxon>
        <taxon>Pasteurellales</taxon>
        <taxon>Pasteurellaceae</taxon>
        <taxon>Volucribacter</taxon>
    </lineage>
</organism>
<dbReference type="Proteomes" id="UP000294702">
    <property type="component" value="Unassembled WGS sequence"/>
</dbReference>
<comment type="caution">
    <text evidence="1">The sequence shown here is derived from an EMBL/GenBank/DDBJ whole genome shotgun (WGS) entry which is preliminary data.</text>
</comment>
<accession>A0A4R1FQY7</accession>
<dbReference type="Pfam" id="PF06995">
    <property type="entry name" value="Phage_P2_GpU"/>
    <property type="match status" value="1"/>
</dbReference>
<reference evidence="1 2" key="1">
    <citation type="submission" date="2019-03" db="EMBL/GenBank/DDBJ databases">
        <title>Genomic Encyclopedia of Type Strains, Phase IV (KMG-IV): sequencing the most valuable type-strain genomes for metagenomic binning, comparative biology and taxonomic classification.</title>
        <authorList>
            <person name="Goeker M."/>
        </authorList>
    </citation>
    <scope>NUCLEOTIDE SEQUENCE [LARGE SCALE GENOMIC DNA]</scope>
    <source>
        <strain evidence="1 2">DSM 15534</strain>
    </source>
</reference>
<dbReference type="AlphaFoldDB" id="A0A4R1FQY7"/>
<gene>
    <name evidence="1" type="ORF">EV694_1967</name>
</gene>
<evidence type="ECO:0000313" key="2">
    <source>
        <dbReference type="Proteomes" id="UP000294702"/>
    </source>
</evidence>
<dbReference type="RefSeq" id="WP_132691941.1">
    <property type="nucleotide sequence ID" value="NZ_SMFT01000005.1"/>
</dbReference>
<protein>
    <submittedName>
        <fullName evidence="1">Phage protein U</fullName>
    </submittedName>
</protein>
<name>A0A4R1FQY7_9PAST</name>
<keyword evidence="2" id="KW-1185">Reference proteome</keyword>